<dbReference type="SUPFAM" id="SSF50249">
    <property type="entry name" value="Nucleic acid-binding proteins"/>
    <property type="match status" value="1"/>
</dbReference>
<sequence>MEYKLKVARPRFIDMTADSDRSRFDLVELKQDGMWAVLGIKAGDMRIYGPSGDWRKVFPTLGDNVSDIMILGEYMFGSNWAIKHSVSGQFRAFDIIEYADNNLRDSPLRERRAELEVFNLLHGQEWSWFQICPQWDISRTDYIWKNWVEDNDYEGVVFKNSNDAYGKNWGRIKRTFTVDYVCLGFNEGSGKYKGMAGSVKAGLYVDDELTQVCNVAGLVEIERQNFWQNQKDFIGKVFVATGYRLFASGALRHPSLSRREDTPWRDDKTPEQCVL</sequence>
<dbReference type="AlphaFoldDB" id="A0A0F9SWF6"/>
<comment type="caution">
    <text evidence="1">The sequence shown here is derived from an EMBL/GenBank/DDBJ whole genome shotgun (WGS) entry which is preliminary data.</text>
</comment>
<evidence type="ECO:0008006" key="2">
    <source>
        <dbReference type="Google" id="ProtNLM"/>
    </source>
</evidence>
<reference evidence="1" key="1">
    <citation type="journal article" date="2015" name="Nature">
        <title>Complex archaea that bridge the gap between prokaryotes and eukaryotes.</title>
        <authorList>
            <person name="Spang A."/>
            <person name="Saw J.H."/>
            <person name="Jorgensen S.L."/>
            <person name="Zaremba-Niedzwiedzka K."/>
            <person name="Martijn J."/>
            <person name="Lind A.E."/>
            <person name="van Eijk R."/>
            <person name="Schleper C."/>
            <person name="Guy L."/>
            <person name="Ettema T.J."/>
        </authorList>
    </citation>
    <scope>NUCLEOTIDE SEQUENCE</scope>
</reference>
<dbReference type="SUPFAM" id="SSF56091">
    <property type="entry name" value="DNA ligase/mRNA capping enzyme, catalytic domain"/>
    <property type="match status" value="1"/>
</dbReference>
<evidence type="ECO:0000313" key="1">
    <source>
        <dbReference type="EMBL" id="KKN66942.1"/>
    </source>
</evidence>
<proteinExistence type="predicted"/>
<dbReference type="EMBL" id="LAZR01000486">
    <property type="protein sequence ID" value="KKN66942.1"/>
    <property type="molecule type" value="Genomic_DNA"/>
</dbReference>
<dbReference type="InterPro" id="IPR012340">
    <property type="entry name" value="NA-bd_OB-fold"/>
</dbReference>
<gene>
    <name evidence="1" type="ORF">LCGC14_0466220</name>
</gene>
<protein>
    <recommendedName>
        <fullName evidence="2">ATP-dependent DNA ligase family profile domain-containing protein</fullName>
    </recommendedName>
</protein>
<dbReference type="Gene3D" id="3.30.470.30">
    <property type="entry name" value="DNA ligase/mRNA capping enzyme"/>
    <property type="match status" value="1"/>
</dbReference>
<accession>A0A0F9SWF6</accession>
<organism evidence="1">
    <name type="scientific">marine sediment metagenome</name>
    <dbReference type="NCBI Taxonomy" id="412755"/>
    <lineage>
        <taxon>unclassified sequences</taxon>
        <taxon>metagenomes</taxon>
        <taxon>ecological metagenomes</taxon>
    </lineage>
</organism>
<name>A0A0F9SWF6_9ZZZZ</name>